<name>A0A4Z1CJV2_9ACTN</name>
<feature type="region of interest" description="Disordered" evidence="1">
    <location>
        <begin position="119"/>
        <end position="140"/>
    </location>
</feature>
<sequence length="315" mass="32143">MRRTGLALLLVAVLALAGCGDDGGAGEVGDLVQGRLGDLDGTSYALLVPNGRLTVVVTDGQETLGATEAADGQERDAPAGTEWVALDWRLEPGVDLDALQRTLMEDAEQRTTLALVTGDGTVDLGDAPGSSTTPGDTRTSGTVWVAVDEDAAPVVEVAFDDLTTSLDTGSGEVSGDMAAALGDLEEPTTGDCAPLQGPGGAADVACAYVVTRVPYLAGRGWSDEGWTVAQVETRADEFGRAGATYAVQAVRDASTMEGADGSTVVDERLDSLVARLVAAGAPPRLEVRRELTGVRTDGRGPDEATLTVSGGVEIG</sequence>
<evidence type="ECO:0000256" key="2">
    <source>
        <dbReference type="SAM" id="SignalP"/>
    </source>
</evidence>
<reference evidence="3 4" key="1">
    <citation type="submission" date="2019-04" db="EMBL/GenBank/DDBJ databases">
        <title>Three New Species of Nocardioides, Nocardioides euryhalodurans sp. nov., Nocardioides seonyuensis sp. nov. and Nocardioides eburneoflavus sp. nov. Isolated from Soil.</title>
        <authorList>
            <person name="Roh S.G."/>
            <person name="Lee C."/>
            <person name="Kim M.-K."/>
            <person name="Kim S.B."/>
        </authorList>
    </citation>
    <scope>NUCLEOTIDE SEQUENCE [LARGE SCALE GENOMIC DNA]</scope>
    <source>
        <strain evidence="3 4">MMS17-SY213</strain>
    </source>
</reference>
<evidence type="ECO:0000313" key="4">
    <source>
        <dbReference type="Proteomes" id="UP000297496"/>
    </source>
</evidence>
<gene>
    <name evidence="3" type="ORF">EXE59_08005</name>
</gene>
<dbReference type="PROSITE" id="PS51257">
    <property type="entry name" value="PROKAR_LIPOPROTEIN"/>
    <property type="match status" value="1"/>
</dbReference>
<keyword evidence="2" id="KW-0732">Signal</keyword>
<organism evidence="3 4">
    <name type="scientific">Nocardioides eburneiflavus</name>
    <dbReference type="NCBI Taxonomy" id="2518372"/>
    <lineage>
        <taxon>Bacteria</taxon>
        <taxon>Bacillati</taxon>
        <taxon>Actinomycetota</taxon>
        <taxon>Actinomycetes</taxon>
        <taxon>Propionibacteriales</taxon>
        <taxon>Nocardioidaceae</taxon>
        <taxon>Nocardioides</taxon>
    </lineage>
</organism>
<protein>
    <submittedName>
        <fullName evidence="3">Uncharacterized protein</fullName>
    </submittedName>
</protein>
<proteinExistence type="predicted"/>
<evidence type="ECO:0000313" key="3">
    <source>
        <dbReference type="EMBL" id="TGN63900.1"/>
    </source>
</evidence>
<keyword evidence="4" id="KW-1185">Reference proteome</keyword>
<dbReference type="OrthoDB" id="3779471at2"/>
<dbReference type="Proteomes" id="UP000297496">
    <property type="component" value="Unassembled WGS sequence"/>
</dbReference>
<dbReference type="AlphaFoldDB" id="A0A4Z1CJV2"/>
<accession>A0A4Z1CJV2</accession>
<dbReference type="EMBL" id="SRRO01000001">
    <property type="protein sequence ID" value="TGN63900.1"/>
    <property type="molecule type" value="Genomic_DNA"/>
</dbReference>
<comment type="caution">
    <text evidence="3">The sequence shown here is derived from an EMBL/GenBank/DDBJ whole genome shotgun (WGS) entry which is preliminary data.</text>
</comment>
<feature type="signal peptide" evidence="2">
    <location>
        <begin position="1"/>
        <end position="17"/>
    </location>
</feature>
<feature type="compositionally biased region" description="Polar residues" evidence="1">
    <location>
        <begin position="129"/>
        <end position="140"/>
    </location>
</feature>
<dbReference type="RefSeq" id="WP_135838432.1">
    <property type="nucleotide sequence ID" value="NZ_SRRO01000001.1"/>
</dbReference>
<feature type="chain" id="PRO_5039077304" evidence="2">
    <location>
        <begin position="18"/>
        <end position="315"/>
    </location>
</feature>
<evidence type="ECO:0000256" key="1">
    <source>
        <dbReference type="SAM" id="MobiDB-lite"/>
    </source>
</evidence>